<evidence type="ECO:0000256" key="10">
    <source>
        <dbReference type="RuleBase" id="RU364115"/>
    </source>
</evidence>
<dbReference type="GO" id="GO:0009035">
    <property type="term" value="F:type I site-specific deoxyribonuclease activity"/>
    <property type="evidence" value="ECO:0007669"/>
    <property type="project" value="UniProtKB-EC"/>
</dbReference>
<evidence type="ECO:0000256" key="1">
    <source>
        <dbReference type="ARBA" id="ARBA00000851"/>
    </source>
</evidence>
<dbReference type="PANTHER" id="PTHR30195">
    <property type="entry name" value="TYPE I SITE-SPECIFIC DEOXYRIBONUCLEASE PROTEIN SUBUNIT M AND R"/>
    <property type="match status" value="1"/>
</dbReference>
<dbReference type="AlphaFoldDB" id="A0AAX3P7Y1"/>
<dbReference type="InterPro" id="IPR004473">
    <property type="entry name" value="Restrct_endonuc_typeI_HsdR"/>
</dbReference>
<dbReference type="CDD" id="cd22332">
    <property type="entry name" value="HsdR_N"/>
    <property type="match status" value="1"/>
</dbReference>
<comment type="function">
    <text evidence="10">Subunit R is required for both nuclease and ATPase activities, but not for modification.</text>
</comment>
<evidence type="ECO:0000256" key="6">
    <source>
        <dbReference type="ARBA" id="ARBA00022759"/>
    </source>
</evidence>
<dbReference type="Pfam" id="PF04313">
    <property type="entry name" value="HSDR_N"/>
    <property type="match status" value="1"/>
</dbReference>
<dbReference type="InterPro" id="IPR007409">
    <property type="entry name" value="Restrct_endonuc_type1_HsdR_N"/>
</dbReference>
<evidence type="ECO:0000256" key="3">
    <source>
        <dbReference type="ARBA" id="ARBA00022722"/>
    </source>
</evidence>
<dbReference type="REBASE" id="696250">
    <property type="entry name" value="AhyK533ORF3925P"/>
</dbReference>
<evidence type="ECO:0000259" key="11">
    <source>
        <dbReference type="PROSITE" id="PS51192"/>
    </source>
</evidence>
<evidence type="ECO:0000313" key="13">
    <source>
        <dbReference type="Proteomes" id="UP001214666"/>
    </source>
</evidence>
<dbReference type="Pfam" id="PF11867">
    <property type="entry name" value="T1RH-like_C"/>
    <property type="match status" value="1"/>
</dbReference>
<keyword evidence="7 10" id="KW-0378">Hydrolase</keyword>
<keyword evidence="9 10" id="KW-0238">DNA-binding</keyword>
<dbReference type="Gene3D" id="3.40.50.300">
    <property type="entry name" value="P-loop containing nucleotide triphosphate hydrolases"/>
    <property type="match status" value="3"/>
</dbReference>
<keyword evidence="4 10" id="KW-0547">Nucleotide-binding</keyword>
<proteinExistence type="inferred from homology"/>
<comment type="subunit">
    <text evidence="10">The type I restriction/modification system is composed of three polypeptides R, M and S.</text>
</comment>
<comment type="similarity">
    <text evidence="2 10">Belongs to the HsdR family.</text>
</comment>
<dbReference type="InterPro" id="IPR014001">
    <property type="entry name" value="Helicase_ATP-bd"/>
</dbReference>
<reference evidence="12" key="1">
    <citation type="submission" date="2023-02" db="EMBL/GenBank/DDBJ databases">
        <title>The sequence of Aeromonas hydrophila K533.</title>
        <authorList>
            <person name="Luo X."/>
        </authorList>
    </citation>
    <scope>NUCLEOTIDE SEQUENCE</scope>
    <source>
        <strain evidence="12">K533</strain>
    </source>
</reference>
<dbReference type="InterPro" id="IPR021810">
    <property type="entry name" value="T1RH-like_C"/>
</dbReference>
<evidence type="ECO:0000256" key="4">
    <source>
        <dbReference type="ARBA" id="ARBA00022741"/>
    </source>
</evidence>
<dbReference type="InterPro" id="IPR051268">
    <property type="entry name" value="Type-I_R_enzyme_R_subunit"/>
</dbReference>
<sequence length="1032" mass="115453">MTEDQLEQEVLGWLAEVGYRVVCGYDVAPDSDNPWREQFQQVLLRERLREAIARLNPSVPLVAREDALTQVVNLDTPALLSANRAFHRLLVNGVPVQYQRDGETVGDFVRLVDFEQPTANEWLAINQFSIKGPKHTRRPDIILFINGLPLVVLELKNPADVHADIWKAFDQLQTYKEQIPDLFQYNEIMIASDGSEARMGSLSADAERFMQWRTVDGVNLDPYGEFGELETMVRGILTPAMLLDYLRFFVLFEDDGRLVKKIAGYHQFHAVRAAIAQVVLASRPDGSHKGGVVWHTQGSGKSITMTCFAARVMRDAAMENPTIVVITDRNDLDGQLFGVFSLSQDLLREEPVQVSTRGDLRDKLGNRPSGGIVFTTIQKFMPGEDEDTFPVLSDRANIVVIADEAHRTQYGFSASLKAPGKVAEGAARYQVGYAQHLRDALPNATFVAFTGTPVSAEDRDTRAVFGDYIHVYDMQQAKDDGATVAIYYESRLAKLSLNNEELPNIDDEVDELAEDEEESEQAKLKSRWAALEKVVGSKPRIERVAADLVAHFEERNQAQHGKAMVVAMSREICVHLYDAIVALRPDWHDPDPDKGAIKIVMTGSASDKALLRPHIHATQVKKRLEKRFKDPSDPLKLVIVRDMWLTGFDAPCVHTLYVDKPMKGHNLMQAIARVNRVFKDKQGGLVVDYIGIANELKSAIKEYTASKGRGKPTVDAHEAYAVLEEKLDILRALLHGFDYSDYLTGGHKLLAGAANFILGLEDGKKRFADNALAMSKAFTLCCTLDEAKAVREEVAFLQAVKVLLTKKAISQKKKTDEERDLAIRQIIGNAVVSGDVVDVFEAVGLDKPNIGLLDDEFLAEVRNLPERNLAVELLERLLEGEIKSKFATNLSQEKKFSEMLTKVIARYQNRSIETAQVIEELIDMAKKFAAVSKRGQALGLNDDELAFYDALANNEASVRELGDEILAKIAHELTANLRRSVTVDWSSRESVRAKLRLMVKRILRKYKYPPDQQEEAAQLVLAQAESLCEVWC</sequence>
<dbReference type="GO" id="GO:0009307">
    <property type="term" value="P:DNA restriction-modification system"/>
    <property type="evidence" value="ECO:0007669"/>
    <property type="project" value="UniProtKB-KW"/>
</dbReference>
<accession>A0AAX3P7Y1</accession>
<dbReference type="Pfam" id="PF22679">
    <property type="entry name" value="T1R_D3-like"/>
    <property type="match status" value="1"/>
</dbReference>
<dbReference type="GO" id="GO:0003677">
    <property type="term" value="F:DNA binding"/>
    <property type="evidence" value="ECO:0007669"/>
    <property type="project" value="UniProtKB-KW"/>
</dbReference>
<organism evidence="12 13">
    <name type="scientific">Aeromonas hydrophila</name>
    <dbReference type="NCBI Taxonomy" id="644"/>
    <lineage>
        <taxon>Bacteria</taxon>
        <taxon>Pseudomonadati</taxon>
        <taxon>Pseudomonadota</taxon>
        <taxon>Gammaproteobacteria</taxon>
        <taxon>Aeromonadales</taxon>
        <taxon>Aeromonadaceae</taxon>
        <taxon>Aeromonas</taxon>
    </lineage>
</organism>
<protein>
    <recommendedName>
        <fullName evidence="10">Type I restriction enzyme endonuclease subunit</fullName>
        <shortName evidence="10">R protein</shortName>
        <ecNumber evidence="10">3.1.21.3</ecNumber>
    </recommendedName>
</protein>
<evidence type="ECO:0000256" key="8">
    <source>
        <dbReference type="ARBA" id="ARBA00022840"/>
    </source>
</evidence>
<dbReference type="Pfam" id="PF18766">
    <property type="entry name" value="SWI2_SNF2"/>
    <property type="match status" value="1"/>
</dbReference>
<dbReference type="InterPro" id="IPR027417">
    <property type="entry name" value="P-loop_NTPase"/>
</dbReference>
<dbReference type="Gene3D" id="3.90.1570.50">
    <property type="match status" value="1"/>
</dbReference>
<dbReference type="SUPFAM" id="SSF52540">
    <property type="entry name" value="P-loop containing nucleoside triphosphate hydrolases"/>
    <property type="match status" value="2"/>
</dbReference>
<dbReference type="PANTHER" id="PTHR30195:SF15">
    <property type="entry name" value="TYPE I RESTRICTION ENZYME HINDI ENDONUCLEASE SUBUNIT"/>
    <property type="match status" value="1"/>
</dbReference>
<dbReference type="GO" id="GO:0005524">
    <property type="term" value="F:ATP binding"/>
    <property type="evidence" value="ECO:0007669"/>
    <property type="project" value="UniProtKB-KW"/>
</dbReference>
<keyword evidence="5 10" id="KW-0680">Restriction system</keyword>
<keyword evidence="8 10" id="KW-0067">ATP-binding</keyword>
<dbReference type="PROSITE" id="PS51192">
    <property type="entry name" value="HELICASE_ATP_BIND_1"/>
    <property type="match status" value="1"/>
</dbReference>
<dbReference type="CDD" id="cd18030">
    <property type="entry name" value="DEXHc_RE_I_HsdR"/>
    <property type="match status" value="1"/>
</dbReference>
<dbReference type="EC" id="3.1.21.3" evidence="10"/>
<evidence type="ECO:0000256" key="2">
    <source>
        <dbReference type="ARBA" id="ARBA00008598"/>
    </source>
</evidence>
<comment type="catalytic activity">
    <reaction evidence="1 10">
        <text>Endonucleolytic cleavage of DNA to give random double-stranded fragments with terminal 5'-phosphates, ATP is simultaneously hydrolyzed.</text>
        <dbReference type="EC" id="3.1.21.3"/>
    </reaction>
</comment>
<name>A0AAX3P7Y1_AERHY</name>
<gene>
    <name evidence="12" type="ORF">PY771_03905</name>
</gene>
<evidence type="ECO:0000256" key="9">
    <source>
        <dbReference type="ARBA" id="ARBA00023125"/>
    </source>
</evidence>
<dbReference type="EMBL" id="CP118942">
    <property type="protein sequence ID" value="WEE27474.1"/>
    <property type="molecule type" value="Genomic_DNA"/>
</dbReference>
<evidence type="ECO:0000256" key="5">
    <source>
        <dbReference type="ARBA" id="ARBA00022747"/>
    </source>
</evidence>
<dbReference type="Proteomes" id="UP001214666">
    <property type="component" value="Chromosome"/>
</dbReference>
<dbReference type="RefSeq" id="WP_275115728.1">
    <property type="nucleotide sequence ID" value="NZ_CP118942.1"/>
</dbReference>
<feature type="domain" description="Helicase ATP-binding" evidence="11">
    <location>
        <begin position="282"/>
        <end position="471"/>
    </location>
</feature>
<dbReference type="NCBIfam" id="TIGR00348">
    <property type="entry name" value="hsdR"/>
    <property type="match status" value="1"/>
</dbReference>
<dbReference type="CDD" id="cd18800">
    <property type="entry name" value="SF2_C_EcoR124I-like"/>
    <property type="match status" value="1"/>
</dbReference>
<dbReference type="InterPro" id="IPR055180">
    <property type="entry name" value="HsdR_RecA-like_helicase_dom_2"/>
</dbReference>
<evidence type="ECO:0000313" key="12">
    <source>
        <dbReference type="EMBL" id="WEE27474.1"/>
    </source>
</evidence>
<dbReference type="InterPro" id="IPR040980">
    <property type="entry name" value="SWI2_SNF2"/>
</dbReference>
<keyword evidence="6 12" id="KW-0255">Endonuclease</keyword>
<keyword evidence="3" id="KW-0540">Nuclease</keyword>
<dbReference type="SMART" id="SM00487">
    <property type="entry name" value="DEXDc"/>
    <property type="match status" value="1"/>
</dbReference>
<evidence type="ECO:0000256" key="7">
    <source>
        <dbReference type="ARBA" id="ARBA00022801"/>
    </source>
</evidence>